<reference evidence="1 2" key="1">
    <citation type="journal article" date="2014" name="Genome Announc.">
        <title>Draft Genome Sequence of Brevibacillus panacihumi Strain W25, a Halotolerant Hydrocarbon-Degrading Bacterium.</title>
        <authorList>
            <person name="Wang X."/>
            <person name="Jin D."/>
            <person name="Zhou L."/>
            <person name="Wu L."/>
            <person name="An W."/>
            <person name="Chen Y."/>
            <person name="Zhao L."/>
        </authorList>
    </citation>
    <scope>NUCLEOTIDE SEQUENCE [LARGE SCALE GENOMIC DNA]</scope>
    <source>
        <strain evidence="1 2">W25</strain>
    </source>
</reference>
<dbReference type="Proteomes" id="UP000017973">
    <property type="component" value="Unassembled WGS sequence"/>
</dbReference>
<dbReference type="AlphaFoldDB" id="V6MDJ5"/>
<comment type="caution">
    <text evidence="1">The sequence shown here is derived from an EMBL/GenBank/DDBJ whole genome shotgun (WGS) entry which is preliminary data.</text>
</comment>
<name>V6MDJ5_9BACL</name>
<sequence length="80" mass="9457">MTNRKKGGNDCMWTRWVTIHQSYGLPRVAQDCRQFLELKGIQVKVVAKRTKRNGHVYSLRVPSSQQEQAKKWLHLFKQTM</sequence>
<gene>
    <name evidence="1" type="ORF">T458_03160</name>
</gene>
<evidence type="ECO:0000313" key="1">
    <source>
        <dbReference type="EMBL" id="EST56327.1"/>
    </source>
</evidence>
<dbReference type="EMBL" id="AYJU01000001">
    <property type="protein sequence ID" value="EST56327.1"/>
    <property type="molecule type" value="Genomic_DNA"/>
</dbReference>
<proteinExistence type="predicted"/>
<evidence type="ECO:0000313" key="2">
    <source>
        <dbReference type="Proteomes" id="UP000017973"/>
    </source>
</evidence>
<keyword evidence="2" id="KW-1185">Reference proteome</keyword>
<protein>
    <submittedName>
        <fullName evidence="1">Uncharacterized protein</fullName>
    </submittedName>
</protein>
<dbReference type="HOGENOM" id="CLU_2663892_0_0_9"/>
<accession>V6MDJ5</accession>
<organism evidence="1 2">
    <name type="scientific">Brevibacillus panacihumi W25</name>
    <dbReference type="NCBI Taxonomy" id="1408254"/>
    <lineage>
        <taxon>Bacteria</taxon>
        <taxon>Bacillati</taxon>
        <taxon>Bacillota</taxon>
        <taxon>Bacilli</taxon>
        <taxon>Bacillales</taxon>
        <taxon>Paenibacillaceae</taxon>
        <taxon>Brevibacillus</taxon>
    </lineage>
</organism>
<dbReference type="STRING" id="1408254.T458_03160"/>
<dbReference type="OrthoDB" id="2469109at2"/>